<dbReference type="Proteomes" id="UP001370758">
    <property type="component" value="Unassembled WGS sequence"/>
</dbReference>
<feature type="signal peptide" evidence="1">
    <location>
        <begin position="1"/>
        <end position="24"/>
    </location>
</feature>
<evidence type="ECO:0000313" key="3">
    <source>
        <dbReference type="Proteomes" id="UP001370758"/>
    </source>
</evidence>
<dbReference type="EMBL" id="JAVHJL010000002">
    <property type="protein sequence ID" value="KAK6509292.1"/>
    <property type="molecule type" value="Genomic_DNA"/>
</dbReference>
<name>A0AAV9WID9_9PEZI</name>
<evidence type="ECO:0000313" key="2">
    <source>
        <dbReference type="EMBL" id="KAK6509292.1"/>
    </source>
</evidence>
<proteinExistence type="predicted"/>
<keyword evidence="3" id="KW-1185">Reference proteome</keyword>
<accession>A0AAV9WID9</accession>
<evidence type="ECO:0000256" key="1">
    <source>
        <dbReference type="SAM" id="SignalP"/>
    </source>
</evidence>
<keyword evidence="1" id="KW-0732">Signal</keyword>
<organism evidence="2 3">
    <name type="scientific">Arthrobotrys musiformis</name>
    <dbReference type="NCBI Taxonomy" id="47236"/>
    <lineage>
        <taxon>Eukaryota</taxon>
        <taxon>Fungi</taxon>
        <taxon>Dikarya</taxon>
        <taxon>Ascomycota</taxon>
        <taxon>Pezizomycotina</taxon>
        <taxon>Orbiliomycetes</taxon>
        <taxon>Orbiliales</taxon>
        <taxon>Orbiliaceae</taxon>
        <taxon>Arthrobotrys</taxon>
    </lineage>
</organism>
<sequence>MARIYNFVLLSILFLFLNFAPSHALSINWHERENHGLSSISARSIVDGAISIFKRIPKLVYSSKTSISTSTKISISIGSKKSTTATTVQEPSQYSGSPTLGNTAGHVSLSQVAGLVDSTKKSTCKGKGGIVSFKAETSETENSVSAKVSCSVKSSTKSILTALTPQKCVSITTGLYYDAVLKQTVRKVWDCNVKQETLVYKDPELGKDVALYKKGDFTVRRFYEADSDYKSIAYFVGCATNGNPVELGSKKKRDEAALAKRGFFKGNTKDPVWNCALPNADTVGGPKDSFMFAPANVGQCLVIIASRECLDHSSVAFFWLDG</sequence>
<protein>
    <submittedName>
        <fullName evidence="2">Uncharacterized protein</fullName>
    </submittedName>
</protein>
<gene>
    <name evidence="2" type="ORF">TWF481_004050</name>
</gene>
<comment type="caution">
    <text evidence="2">The sequence shown here is derived from an EMBL/GenBank/DDBJ whole genome shotgun (WGS) entry which is preliminary data.</text>
</comment>
<dbReference type="AlphaFoldDB" id="A0AAV9WID9"/>
<feature type="chain" id="PRO_5043564280" evidence="1">
    <location>
        <begin position="25"/>
        <end position="322"/>
    </location>
</feature>
<reference evidence="2 3" key="1">
    <citation type="submission" date="2023-08" db="EMBL/GenBank/DDBJ databases">
        <authorList>
            <person name="Palmer J.M."/>
        </authorList>
    </citation>
    <scope>NUCLEOTIDE SEQUENCE [LARGE SCALE GENOMIC DNA]</scope>
    <source>
        <strain evidence="2 3">TWF481</strain>
    </source>
</reference>